<reference evidence="1" key="1">
    <citation type="journal article" date="2019" name="bioRxiv">
        <title>The Genome of the Zebra Mussel, Dreissena polymorpha: A Resource for Invasive Species Research.</title>
        <authorList>
            <person name="McCartney M.A."/>
            <person name="Auch B."/>
            <person name="Kono T."/>
            <person name="Mallez S."/>
            <person name="Zhang Y."/>
            <person name="Obille A."/>
            <person name="Becker A."/>
            <person name="Abrahante J.E."/>
            <person name="Garbe J."/>
            <person name="Badalamenti J.P."/>
            <person name="Herman A."/>
            <person name="Mangelson H."/>
            <person name="Liachko I."/>
            <person name="Sullivan S."/>
            <person name="Sone E.D."/>
            <person name="Koren S."/>
            <person name="Silverstein K.A.T."/>
            <person name="Beckman K.B."/>
            <person name="Gohl D.M."/>
        </authorList>
    </citation>
    <scope>NUCLEOTIDE SEQUENCE</scope>
    <source>
        <strain evidence="1">Duluth1</strain>
        <tissue evidence="1">Whole animal</tissue>
    </source>
</reference>
<accession>A0A9D4KWF7</accession>
<protein>
    <submittedName>
        <fullName evidence="1">Uncharacterized protein</fullName>
    </submittedName>
</protein>
<gene>
    <name evidence="1" type="ORF">DPMN_089461</name>
</gene>
<proteinExistence type="predicted"/>
<dbReference type="Proteomes" id="UP000828390">
    <property type="component" value="Unassembled WGS sequence"/>
</dbReference>
<evidence type="ECO:0000313" key="2">
    <source>
        <dbReference type="Proteomes" id="UP000828390"/>
    </source>
</evidence>
<evidence type="ECO:0000313" key="1">
    <source>
        <dbReference type="EMBL" id="KAH3847146.1"/>
    </source>
</evidence>
<sequence>MTAGFLGRVGNVFQLFEHGHVAGEHTYLLGDSGYSFKVTPSGKRTSGGYFVISANEVYLGKVAKDEKKKQVILEKKAQESNKNKSDTKITHQCQSFICSCRKGS</sequence>
<reference evidence="1" key="2">
    <citation type="submission" date="2020-11" db="EMBL/GenBank/DDBJ databases">
        <authorList>
            <person name="McCartney M.A."/>
            <person name="Auch B."/>
            <person name="Kono T."/>
            <person name="Mallez S."/>
            <person name="Becker A."/>
            <person name="Gohl D.M."/>
            <person name="Silverstein K.A.T."/>
            <person name="Koren S."/>
            <person name="Bechman K.B."/>
            <person name="Herman A."/>
            <person name="Abrahante J.E."/>
            <person name="Garbe J."/>
        </authorList>
    </citation>
    <scope>NUCLEOTIDE SEQUENCE</scope>
    <source>
        <strain evidence="1">Duluth1</strain>
        <tissue evidence="1">Whole animal</tissue>
    </source>
</reference>
<comment type="caution">
    <text evidence="1">The sequence shown here is derived from an EMBL/GenBank/DDBJ whole genome shotgun (WGS) entry which is preliminary data.</text>
</comment>
<dbReference type="EMBL" id="JAIWYP010000003">
    <property type="protein sequence ID" value="KAH3847146.1"/>
    <property type="molecule type" value="Genomic_DNA"/>
</dbReference>
<name>A0A9D4KWF7_DREPO</name>
<dbReference type="AlphaFoldDB" id="A0A9D4KWF7"/>
<keyword evidence="2" id="KW-1185">Reference proteome</keyword>
<organism evidence="1 2">
    <name type="scientific">Dreissena polymorpha</name>
    <name type="common">Zebra mussel</name>
    <name type="synonym">Mytilus polymorpha</name>
    <dbReference type="NCBI Taxonomy" id="45954"/>
    <lineage>
        <taxon>Eukaryota</taxon>
        <taxon>Metazoa</taxon>
        <taxon>Spiralia</taxon>
        <taxon>Lophotrochozoa</taxon>
        <taxon>Mollusca</taxon>
        <taxon>Bivalvia</taxon>
        <taxon>Autobranchia</taxon>
        <taxon>Heteroconchia</taxon>
        <taxon>Euheterodonta</taxon>
        <taxon>Imparidentia</taxon>
        <taxon>Neoheterodontei</taxon>
        <taxon>Myida</taxon>
        <taxon>Dreissenoidea</taxon>
        <taxon>Dreissenidae</taxon>
        <taxon>Dreissena</taxon>
    </lineage>
</organism>